<gene>
    <name evidence="2" type="ORF">BP5796_00282</name>
</gene>
<evidence type="ECO:0000256" key="1">
    <source>
        <dbReference type="ARBA" id="ARBA00006768"/>
    </source>
</evidence>
<name>A0A3D8T7J3_9HELO</name>
<dbReference type="PANTHER" id="PTHR11051">
    <property type="entry name" value="GLYCOSYL HYDROLASE-RELATED"/>
    <property type="match status" value="1"/>
</dbReference>
<evidence type="ECO:0000313" key="2">
    <source>
        <dbReference type="EMBL" id="RDW94519.1"/>
    </source>
</evidence>
<dbReference type="EMBL" id="PDLN01000001">
    <property type="protein sequence ID" value="RDW94519.1"/>
    <property type="molecule type" value="Genomic_DNA"/>
</dbReference>
<proteinExistence type="inferred from homology"/>
<keyword evidence="3" id="KW-1185">Reference proteome</keyword>
<dbReference type="OrthoDB" id="200349at2759"/>
<dbReference type="InterPro" id="IPR008928">
    <property type="entry name" value="6-hairpin_glycosidase_sf"/>
</dbReference>
<evidence type="ECO:0000313" key="3">
    <source>
        <dbReference type="Proteomes" id="UP000256328"/>
    </source>
</evidence>
<protein>
    <submittedName>
        <fullName evidence="2">Uncharacterized protein</fullName>
    </submittedName>
</protein>
<sequence length="359" mass="40111">MNAVSRDFQIFSTPKLWSYDDERMRFTTYDFLPGDFPTRIHQANGYFGASSSMAGPSYEKDTNQGKRDREVTEGWPLYDQRQTFSTISGFFDVQDATKASNFPELMSSGWESVISGVPHPFGFNLVVDGIVLNATTSLMAERKEVVPGGEGHDNETTIFVKVHPDNSPNVNASDRRRDLDYYMHVQSPDGPAMTYAISAIAENQNAISGCAAHTYHLRSTEPNYRAPWIQMSEQSVDDSNKNGGFPPAFPFLTGHGANLQLPLFGWLGVKLNTDVLTLSPSLPPTSAKDATKPGQLFGAVTDGNWGTRCQPLSSNRTHLKVTLDESVPFQRIEEIRIEWRPRKPTQARIGFSHWVFQLH</sequence>
<dbReference type="PANTHER" id="PTHR11051:SF8">
    <property type="entry name" value="PROTEIN-GLUCOSYLGALACTOSYLHYDROXYLYSINE GLUCOSIDASE"/>
    <property type="match status" value="1"/>
</dbReference>
<comment type="similarity">
    <text evidence="1">Belongs to the glycosyl hydrolase 65 family.</text>
</comment>
<dbReference type="Gene3D" id="2.70.98.40">
    <property type="entry name" value="Glycoside hydrolase, family 65, N-terminal domain"/>
    <property type="match status" value="1"/>
</dbReference>
<dbReference type="Proteomes" id="UP000256328">
    <property type="component" value="Unassembled WGS sequence"/>
</dbReference>
<dbReference type="GO" id="GO:0004555">
    <property type="term" value="F:alpha,alpha-trehalase activity"/>
    <property type="evidence" value="ECO:0007669"/>
    <property type="project" value="TreeGrafter"/>
</dbReference>
<dbReference type="InterPro" id="IPR037018">
    <property type="entry name" value="GH65_N"/>
</dbReference>
<reference evidence="2 3" key="1">
    <citation type="journal article" date="2018" name="IMA Fungus">
        <title>IMA Genome-F 9: Draft genome sequence of Annulohypoxylon stygium, Aspergillus mulundensis, Berkeleyomyces basicola (syn. Thielaviopsis basicola), Ceratocystis smalleyi, two Cercospora beticola strains, Coleophoma cylindrospora, Fusarium fracticaudum, Phialophora cf. hyalina, and Morchella septimelata.</title>
        <authorList>
            <person name="Wingfield B.D."/>
            <person name="Bills G.F."/>
            <person name="Dong Y."/>
            <person name="Huang W."/>
            <person name="Nel W.J."/>
            <person name="Swalarsk-Parry B.S."/>
            <person name="Vaghefi N."/>
            <person name="Wilken P.M."/>
            <person name="An Z."/>
            <person name="de Beer Z.W."/>
            <person name="De Vos L."/>
            <person name="Chen L."/>
            <person name="Duong T.A."/>
            <person name="Gao Y."/>
            <person name="Hammerbacher A."/>
            <person name="Kikkert J.R."/>
            <person name="Li Y."/>
            <person name="Li H."/>
            <person name="Li K."/>
            <person name="Li Q."/>
            <person name="Liu X."/>
            <person name="Ma X."/>
            <person name="Naidoo K."/>
            <person name="Pethybridge S.J."/>
            <person name="Sun J."/>
            <person name="Steenkamp E.T."/>
            <person name="van der Nest M.A."/>
            <person name="van Wyk S."/>
            <person name="Wingfield M.J."/>
            <person name="Xiong C."/>
            <person name="Yue Q."/>
            <person name="Zhang X."/>
        </authorList>
    </citation>
    <scope>NUCLEOTIDE SEQUENCE [LARGE SCALE GENOMIC DNA]</scope>
    <source>
        <strain evidence="2 3">BP5796</strain>
    </source>
</reference>
<accession>A0A3D8T7J3</accession>
<dbReference type="AlphaFoldDB" id="A0A3D8T7J3"/>
<dbReference type="GO" id="GO:0009277">
    <property type="term" value="C:fungal-type cell wall"/>
    <property type="evidence" value="ECO:0007669"/>
    <property type="project" value="TreeGrafter"/>
</dbReference>
<organism evidence="2 3">
    <name type="scientific">Coleophoma crateriformis</name>
    <dbReference type="NCBI Taxonomy" id="565419"/>
    <lineage>
        <taxon>Eukaryota</taxon>
        <taxon>Fungi</taxon>
        <taxon>Dikarya</taxon>
        <taxon>Ascomycota</taxon>
        <taxon>Pezizomycotina</taxon>
        <taxon>Leotiomycetes</taxon>
        <taxon>Helotiales</taxon>
        <taxon>Dermateaceae</taxon>
        <taxon>Coleophoma</taxon>
    </lineage>
</organism>
<dbReference type="SUPFAM" id="SSF48208">
    <property type="entry name" value="Six-hairpin glycosidases"/>
    <property type="match status" value="1"/>
</dbReference>
<dbReference type="GO" id="GO:0005993">
    <property type="term" value="P:trehalose catabolic process"/>
    <property type="evidence" value="ECO:0007669"/>
    <property type="project" value="TreeGrafter"/>
</dbReference>
<comment type="caution">
    <text evidence="2">The sequence shown here is derived from an EMBL/GenBank/DDBJ whole genome shotgun (WGS) entry which is preliminary data.</text>
</comment>